<feature type="transmembrane region" description="Helical" evidence="2">
    <location>
        <begin position="73"/>
        <end position="93"/>
    </location>
</feature>
<feature type="transmembrane region" description="Helical" evidence="2">
    <location>
        <begin position="316"/>
        <end position="334"/>
    </location>
</feature>
<gene>
    <name evidence="3" type="ORF">GCM10018793_56960</name>
</gene>
<feature type="transmembrane region" description="Helical" evidence="2">
    <location>
        <begin position="292"/>
        <end position="310"/>
    </location>
</feature>
<feature type="transmembrane region" description="Helical" evidence="2">
    <location>
        <begin position="341"/>
        <end position="357"/>
    </location>
</feature>
<feature type="region of interest" description="Disordered" evidence="1">
    <location>
        <begin position="1"/>
        <end position="67"/>
    </location>
</feature>
<feature type="transmembrane region" description="Helical" evidence="2">
    <location>
        <begin position="105"/>
        <end position="123"/>
    </location>
</feature>
<keyword evidence="4" id="KW-1185">Reference proteome</keyword>
<reference evidence="3" key="2">
    <citation type="submission" date="2020-09" db="EMBL/GenBank/DDBJ databases">
        <authorList>
            <person name="Sun Q."/>
            <person name="Ohkuma M."/>
        </authorList>
    </citation>
    <scope>NUCLEOTIDE SEQUENCE</scope>
    <source>
        <strain evidence="3">JCM 5069</strain>
    </source>
</reference>
<feature type="transmembrane region" description="Helical" evidence="2">
    <location>
        <begin position="452"/>
        <end position="475"/>
    </location>
</feature>
<protein>
    <recommendedName>
        <fullName evidence="5">Oligosaccharide repeat unit polymerase</fullName>
    </recommendedName>
</protein>
<evidence type="ECO:0008006" key="5">
    <source>
        <dbReference type="Google" id="ProtNLM"/>
    </source>
</evidence>
<proteinExistence type="predicted"/>
<organism evidence="3 4">
    <name type="scientific">Streptomyces sulfonofaciens</name>
    <dbReference type="NCBI Taxonomy" id="68272"/>
    <lineage>
        <taxon>Bacteria</taxon>
        <taxon>Bacillati</taxon>
        <taxon>Actinomycetota</taxon>
        <taxon>Actinomycetes</taxon>
        <taxon>Kitasatosporales</taxon>
        <taxon>Streptomycetaceae</taxon>
        <taxon>Streptomyces</taxon>
    </lineage>
</organism>
<name>A0A919GLC0_9ACTN</name>
<feature type="compositionally biased region" description="Low complexity" evidence="1">
    <location>
        <begin position="38"/>
        <end position="67"/>
    </location>
</feature>
<evidence type="ECO:0000256" key="1">
    <source>
        <dbReference type="SAM" id="MobiDB-lite"/>
    </source>
</evidence>
<keyword evidence="2" id="KW-0812">Transmembrane</keyword>
<evidence type="ECO:0000313" key="3">
    <source>
        <dbReference type="EMBL" id="GHH86148.1"/>
    </source>
</evidence>
<feature type="transmembrane region" description="Helical" evidence="2">
    <location>
        <begin position="487"/>
        <end position="506"/>
    </location>
</feature>
<feature type="transmembrane region" description="Helical" evidence="2">
    <location>
        <begin position="212"/>
        <end position="232"/>
    </location>
</feature>
<feature type="transmembrane region" description="Helical" evidence="2">
    <location>
        <begin position="172"/>
        <end position="191"/>
    </location>
</feature>
<feature type="transmembrane region" description="Helical" evidence="2">
    <location>
        <begin position="135"/>
        <end position="152"/>
    </location>
</feature>
<comment type="caution">
    <text evidence="3">The sequence shown here is derived from an EMBL/GenBank/DDBJ whole genome shotgun (WGS) entry which is preliminary data.</text>
</comment>
<accession>A0A919GLC0</accession>
<dbReference type="AlphaFoldDB" id="A0A919GLC0"/>
<keyword evidence="2" id="KW-0472">Membrane</keyword>
<feature type="transmembrane region" description="Helical" evidence="2">
    <location>
        <begin position="512"/>
        <end position="531"/>
    </location>
</feature>
<evidence type="ECO:0000256" key="2">
    <source>
        <dbReference type="SAM" id="Phobius"/>
    </source>
</evidence>
<evidence type="ECO:0000313" key="4">
    <source>
        <dbReference type="Proteomes" id="UP000603708"/>
    </source>
</evidence>
<dbReference type="Proteomes" id="UP000603708">
    <property type="component" value="Unassembled WGS sequence"/>
</dbReference>
<feature type="transmembrane region" description="Helical" evidence="2">
    <location>
        <begin position="262"/>
        <end position="280"/>
    </location>
</feature>
<dbReference type="EMBL" id="BNCD01000021">
    <property type="protein sequence ID" value="GHH86148.1"/>
    <property type="molecule type" value="Genomic_DNA"/>
</dbReference>
<reference evidence="3" key="1">
    <citation type="journal article" date="2014" name="Int. J. Syst. Evol. Microbiol.">
        <title>Complete genome sequence of Corynebacterium casei LMG S-19264T (=DSM 44701T), isolated from a smear-ripened cheese.</title>
        <authorList>
            <consortium name="US DOE Joint Genome Institute (JGI-PGF)"/>
            <person name="Walter F."/>
            <person name="Albersmeier A."/>
            <person name="Kalinowski J."/>
            <person name="Ruckert C."/>
        </authorList>
    </citation>
    <scope>NUCLEOTIDE SEQUENCE</scope>
    <source>
        <strain evidence="3">JCM 5069</strain>
    </source>
</reference>
<sequence length="541" mass="57017">MPQVPRDGSATEGSADARSAAGARRGPRAPAPGPGAPPTGATAPAASGGEDAPGAPRPAPGARGPAAVSPRTLLSRALSVPLVLGLSVLLPLAVAAQPGAGSRDAAYWLQLTLTVYAGARLSAMILTGRRKLLQGSFWLFVYMAMGVAPLAQTVLGQVPTPVVGPRSDLTEAIALVLIGCVAFDVGVLLARHRPGGTGRGESRPALVHRHRLSLLVLLAFAGSAALVVKLGGPAVFFSSRQEIVADLQEAGISQADSQAGQAFLRGFGTVPALIALLVYTRRLVTSRRSRRSPAVLAVWVALLAVNTVVNNPVSNPRYWFLTVLFSLLFTVFPVSAAMYRSALSLGVVMALVVFPFADRFRYDELNYHPLQTTSVLEPLAIKDYDQVGMFANTVTFVRSGEGHTYGRQLAGSLLFAVPRSVWPDKPLDTGVLVGQWMGAVNTNLSSPVWAELWIDAGPVGMVAGFLAMGYAAARVDRRYAHRARRRAPPGSLIALVVPLVAGYSFILLRGPLLQASGRVAIALCCILLITTRRQDRGAALR</sequence>
<keyword evidence="2" id="KW-1133">Transmembrane helix</keyword>